<keyword evidence="8" id="KW-1185">Reference proteome</keyword>
<dbReference type="InterPro" id="IPR001611">
    <property type="entry name" value="Leu-rich_rpt"/>
</dbReference>
<gene>
    <name evidence="7" type="ORF">R3W88_027225</name>
</gene>
<reference evidence="7 8" key="1">
    <citation type="submission" date="2023-10" db="EMBL/GenBank/DDBJ databases">
        <title>Genome-Wide Identification Analysis in wild type Solanum Pinnatisectum Reveals Some Genes Defensing Phytophthora Infestans.</title>
        <authorList>
            <person name="Sun C."/>
        </authorList>
    </citation>
    <scope>NUCLEOTIDE SEQUENCE [LARGE SCALE GENOMIC DNA]</scope>
    <source>
        <strain evidence="7">LQN</strain>
        <tissue evidence="7">Leaf</tissue>
    </source>
</reference>
<keyword evidence="2" id="KW-0812">Transmembrane</keyword>
<evidence type="ECO:0000313" key="8">
    <source>
        <dbReference type="Proteomes" id="UP001311915"/>
    </source>
</evidence>
<accession>A0AAV9LFI0</accession>
<evidence type="ECO:0000256" key="5">
    <source>
        <dbReference type="ARBA" id="ARBA00023136"/>
    </source>
</evidence>
<dbReference type="Pfam" id="PF00560">
    <property type="entry name" value="LRR_1"/>
    <property type="match status" value="3"/>
</dbReference>
<evidence type="ECO:0000256" key="2">
    <source>
        <dbReference type="ARBA" id="ARBA00022692"/>
    </source>
</evidence>
<keyword evidence="3" id="KW-0732">Signal</keyword>
<evidence type="ECO:0000256" key="1">
    <source>
        <dbReference type="ARBA" id="ARBA00004479"/>
    </source>
</evidence>
<dbReference type="EMBL" id="JAWPEI010000006">
    <property type="protein sequence ID" value="KAK4724446.1"/>
    <property type="molecule type" value="Genomic_DNA"/>
</dbReference>
<comment type="subcellular location">
    <subcellularLocation>
        <location evidence="1">Membrane</location>
        <topology evidence="1">Single-pass type I membrane protein</topology>
    </subcellularLocation>
</comment>
<keyword evidence="5" id="KW-0472">Membrane</keyword>
<dbReference type="AlphaFoldDB" id="A0AAV9LFI0"/>
<dbReference type="Gene3D" id="3.80.10.10">
    <property type="entry name" value="Ribonuclease Inhibitor"/>
    <property type="match status" value="2"/>
</dbReference>
<evidence type="ECO:0000313" key="7">
    <source>
        <dbReference type="EMBL" id="KAK4724446.1"/>
    </source>
</evidence>
<dbReference type="SUPFAM" id="SSF52047">
    <property type="entry name" value="RNI-like"/>
    <property type="match status" value="1"/>
</dbReference>
<dbReference type="InterPro" id="IPR032675">
    <property type="entry name" value="LRR_dom_sf"/>
</dbReference>
<comment type="caution">
    <text evidence="7">The sequence shown here is derived from an EMBL/GenBank/DDBJ whole genome shotgun (WGS) entry which is preliminary data.</text>
</comment>
<dbReference type="Proteomes" id="UP001311915">
    <property type="component" value="Unassembled WGS sequence"/>
</dbReference>
<dbReference type="PANTHER" id="PTHR48061">
    <property type="entry name" value="LEUCINE-RICH REPEAT RECEPTOR PROTEIN KINASE EMS1-LIKE-RELATED"/>
    <property type="match status" value="1"/>
</dbReference>
<keyword evidence="4" id="KW-1133">Transmembrane helix</keyword>
<name>A0AAV9LFI0_9SOLN</name>
<keyword evidence="6" id="KW-0325">Glycoprotein</keyword>
<evidence type="ECO:0000256" key="3">
    <source>
        <dbReference type="ARBA" id="ARBA00022729"/>
    </source>
</evidence>
<evidence type="ECO:0000256" key="6">
    <source>
        <dbReference type="ARBA" id="ARBA00023180"/>
    </source>
</evidence>
<proteinExistence type="predicted"/>
<sequence length="250" mass="28423">MFIIDPYASDYCRDGTGKEIQSYPRTLKWNKSRIVLDLHCSKLQGKFHSNSSLFQLFNLKRLDFSYNDFTGSLISPKFGEFSSLTHLDLSGSSFIGLIPGEISHLSKLHILRFSGLYELSLGTHNFELLLKNLTQLRELDLDGVNISFTIPQNLSSHLTTPRLSDTQLRGVLPERVFHFSNLEFLDSSSNPHLIVRFPTTKWNSSASLVKLHLYDVHFTGRIPESFSHLTSLHELDMGYSNLTGPIPKHL</sequence>
<dbReference type="InterPro" id="IPR046956">
    <property type="entry name" value="RLP23-like"/>
</dbReference>
<organism evidence="7 8">
    <name type="scientific">Solanum pinnatisectum</name>
    <name type="common">tansyleaf nightshade</name>
    <dbReference type="NCBI Taxonomy" id="50273"/>
    <lineage>
        <taxon>Eukaryota</taxon>
        <taxon>Viridiplantae</taxon>
        <taxon>Streptophyta</taxon>
        <taxon>Embryophyta</taxon>
        <taxon>Tracheophyta</taxon>
        <taxon>Spermatophyta</taxon>
        <taxon>Magnoliopsida</taxon>
        <taxon>eudicotyledons</taxon>
        <taxon>Gunneridae</taxon>
        <taxon>Pentapetalae</taxon>
        <taxon>asterids</taxon>
        <taxon>lamiids</taxon>
        <taxon>Solanales</taxon>
        <taxon>Solanaceae</taxon>
        <taxon>Solanoideae</taxon>
        <taxon>Solaneae</taxon>
        <taxon>Solanum</taxon>
    </lineage>
</organism>
<dbReference type="GO" id="GO:0016020">
    <property type="term" value="C:membrane"/>
    <property type="evidence" value="ECO:0007669"/>
    <property type="project" value="UniProtKB-SubCell"/>
</dbReference>
<dbReference type="PANTHER" id="PTHR48061:SF10">
    <property type="entry name" value="LEUCINE-RICH REPEAT-CONTAINING N-TERMINAL PLANT-TYPE DOMAIN-CONTAINING PROTEIN"/>
    <property type="match status" value="1"/>
</dbReference>
<protein>
    <submittedName>
        <fullName evidence="7">Uncharacterized protein</fullName>
    </submittedName>
</protein>
<evidence type="ECO:0000256" key="4">
    <source>
        <dbReference type="ARBA" id="ARBA00022989"/>
    </source>
</evidence>